<sequence>MAGYKNIVLIGASGDIGKIILDGLVASSSFHITVLSRKESKASFPAGITVCKSDFSDADLEAVFNGQDAVISAVGATAFGEQKKIVDAAIRSGVQRFIPSEFSSNSQNEAVLKLAPFFGQKKELIEYLKTKQSDGLSWTAIATSALLDWGLGNGFLEFDVANRTATIWDSGNQSFTLTSEKQLGEAVVSVLQQPQETSNKYLYIASVETTQNEIVAALEEATGAKWSVKATTTEEQVGEGFKKLGAGDFSGAFHLVRATCFGNTPGLQANYAKDLTLANDVLGLKLESVRDTVKRVVAQ</sequence>
<dbReference type="InterPro" id="IPR045312">
    <property type="entry name" value="PCBER-like"/>
</dbReference>
<dbReference type="STRING" id="1403190.A0A0F0I5B6"/>
<protein>
    <submittedName>
        <fullName evidence="4">NmrA-like family protein</fullName>
    </submittedName>
</protein>
<dbReference type="GO" id="GO:0016491">
    <property type="term" value="F:oxidoreductase activity"/>
    <property type="evidence" value="ECO:0007669"/>
    <property type="project" value="UniProtKB-KW"/>
</dbReference>
<organism evidence="4 5">
    <name type="scientific">Aspergillus parasiticus (strain ATCC 56775 / NRRL 5862 / SRRC 143 / SU-1)</name>
    <dbReference type="NCBI Taxonomy" id="1403190"/>
    <lineage>
        <taxon>Eukaryota</taxon>
        <taxon>Fungi</taxon>
        <taxon>Dikarya</taxon>
        <taxon>Ascomycota</taxon>
        <taxon>Pezizomycotina</taxon>
        <taxon>Eurotiomycetes</taxon>
        <taxon>Eurotiomycetidae</taxon>
        <taxon>Eurotiales</taxon>
        <taxon>Aspergillaceae</taxon>
        <taxon>Aspergillus</taxon>
        <taxon>Aspergillus subgen. Circumdati</taxon>
    </lineage>
</organism>
<dbReference type="InterPro" id="IPR008030">
    <property type="entry name" value="NmrA-like"/>
</dbReference>
<comment type="caution">
    <text evidence="4">The sequence shown here is derived from an EMBL/GenBank/DDBJ whole genome shotgun (WGS) entry which is preliminary data.</text>
</comment>
<proteinExistence type="predicted"/>
<dbReference type="Proteomes" id="UP000033540">
    <property type="component" value="Unassembled WGS sequence"/>
</dbReference>
<evidence type="ECO:0000259" key="3">
    <source>
        <dbReference type="Pfam" id="PF05368"/>
    </source>
</evidence>
<dbReference type="SUPFAM" id="SSF51735">
    <property type="entry name" value="NAD(P)-binding Rossmann-fold domains"/>
    <property type="match status" value="1"/>
</dbReference>
<accession>A0A0F0I5B6</accession>
<dbReference type="PANTHER" id="PTHR47706:SF9">
    <property type="entry name" value="NMRA-LIKE DOMAIN-CONTAINING PROTEIN-RELATED"/>
    <property type="match status" value="1"/>
</dbReference>
<dbReference type="AlphaFoldDB" id="A0A0F0I5B6"/>
<dbReference type="CDD" id="cd05259">
    <property type="entry name" value="PCBER_SDR_a"/>
    <property type="match status" value="1"/>
</dbReference>
<dbReference type="OrthoDB" id="9974981at2759"/>
<evidence type="ECO:0000256" key="2">
    <source>
        <dbReference type="ARBA" id="ARBA00023002"/>
    </source>
</evidence>
<gene>
    <name evidence="4" type="ORF">P875_00095423</name>
</gene>
<keyword evidence="1" id="KW-0521">NADP</keyword>
<feature type="domain" description="NmrA-like" evidence="3">
    <location>
        <begin position="5"/>
        <end position="232"/>
    </location>
</feature>
<evidence type="ECO:0000313" key="5">
    <source>
        <dbReference type="Proteomes" id="UP000033540"/>
    </source>
</evidence>
<dbReference type="EMBL" id="JZEE01000622">
    <property type="protein sequence ID" value="KJK62381.1"/>
    <property type="molecule type" value="Genomic_DNA"/>
</dbReference>
<keyword evidence="2" id="KW-0560">Oxidoreductase</keyword>
<dbReference type="PANTHER" id="PTHR47706">
    <property type="entry name" value="NMRA-LIKE FAMILY PROTEIN"/>
    <property type="match status" value="1"/>
</dbReference>
<dbReference type="InterPro" id="IPR036291">
    <property type="entry name" value="NAD(P)-bd_dom_sf"/>
</dbReference>
<evidence type="ECO:0000313" key="4">
    <source>
        <dbReference type="EMBL" id="KJK62381.1"/>
    </source>
</evidence>
<dbReference type="InterPro" id="IPR051609">
    <property type="entry name" value="NmrA/Isoflavone_reductase-like"/>
</dbReference>
<dbReference type="Gene3D" id="3.90.25.10">
    <property type="entry name" value="UDP-galactose 4-epimerase, domain 1"/>
    <property type="match status" value="1"/>
</dbReference>
<reference evidence="4 5" key="1">
    <citation type="submission" date="2015-02" db="EMBL/GenBank/DDBJ databases">
        <title>Draft genome sequence of Aspergillus parasiticus SU-1.</title>
        <authorList>
            <person name="Yu J."/>
            <person name="Fedorova N."/>
            <person name="Yin Y."/>
            <person name="Losada L."/>
            <person name="Zafar N."/>
            <person name="Taujale R."/>
            <person name="Ehrlich K.C."/>
            <person name="Bhatnagar D."/>
            <person name="Cleveland T.E."/>
            <person name="Bennett J.W."/>
            <person name="Nierman W.C."/>
        </authorList>
    </citation>
    <scope>NUCLEOTIDE SEQUENCE [LARGE SCALE GENOMIC DNA]</scope>
    <source>
        <strain evidence="5">ATCC 56775 / NRRL 5862 / SRRC 143 / SU-1</strain>
    </source>
</reference>
<name>A0A0F0I5B6_ASPPU</name>
<evidence type="ECO:0000256" key="1">
    <source>
        <dbReference type="ARBA" id="ARBA00022857"/>
    </source>
</evidence>
<dbReference type="Gene3D" id="3.40.50.720">
    <property type="entry name" value="NAD(P)-binding Rossmann-like Domain"/>
    <property type="match status" value="1"/>
</dbReference>
<dbReference type="Pfam" id="PF05368">
    <property type="entry name" value="NmrA"/>
    <property type="match status" value="1"/>
</dbReference>